<organism evidence="3">
    <name type="scientific">Methyloraptor flagellatus</name>
    <dbReference type="NCBI Taxonomy" id="3162530"/>
    <lineage>
        <taxon>Bacteria</taxon>
        <taxon>Pseudomonadati</taxon>
        <taxon>Pseudomonadota</taxon>
        <taxon>Alphaproteobacteria</taxon>
        <taxon>Hyphomicrobiales</taxon>
        <taxon>Ancalomicrobiaceae</taxon>
        <taxon>Methyloraptor</taxon>
    </lineage>
</organism>
<protein>
    <submittedName>
        <fullName evidence="3">Tail fiber protein</fullName>
    </submittedName>
</protein>
<evidence type="ECO:0000313" key="3">
    <source>
        <dbReference type="EMBL" id="XBY46360.1"/>
    </source>
</evidence>
<dbReference type="Pfam" id="PF07484">
    <property type="entry name" value="Collar"/>
    <property type="match status" value="1"/>
</dbReference>
<dbReference type="InterPro" id="IPR037053">
    <property type="entry name" value="Phage_tail_collar_dom_sf"/>
</dbReference>
<feature type="region of interest" description="Disordered" evidence="1">
    <location>
        <begin position="99"/>
        <end position="120"/>
    </location>
</feature>
<dbReference type="AlphaFoldDB" id="A0AAU7XDY1"/>
<accession>A0AAU7XDY1</accession>
<reference evidence="3" key="1">
    <citation type="submission" date="2024-06" db="EMBL/GenBank/DDBJ databases">
        <title>Methylostella associata gen. nov., sp. nov., a novel Ancalomicrobiaceae-affiliated facultatively methylotrophic bacteria that feed on methanotrophs of the genus Methylococcus.</title>
        <authorList>
            <person name="Saltykova V."/>
            <person name="Danilova O.V."/>
            <person name="Oshkin I.Y."/>
            <person name="Belova S.E."/>
            <person name="Pimenov N.V."/>
            <person name="Dedysh S.N."/>
        </authorList>
    </citation>
    <scope>NUCLEOTIDE SEQUENCE</scope>
    <source>
        <strain evidence="3">S20</strain>
    </source>
</reference>
<dbReference type="InterPro" id="IPR011083">
    <property type="entry name" value="Phage_tail_collar_dom"/>
</dbReference>
<sequence length="179" mass="18750">METYVGQILLFAFPRVPTGWHLCDGSLLPIAQYDTLFALIGTTYGGDGQVTFALPDLRGRVPLHQGQQPGRPMFVLGEESGTEDVTLLISNLPSHGHAVAASTANPPSGPSPTPGSDVGFATTAGGVTAYAPNATGALPRILAQQTVWMSGGNVPHNNMMPSLVMNYCISLYGVYPTPP</sequence>
<evidence type="ECO:0000259" key="2">
    <source>
        <dbReference type="Pfam" id="PF07484"/>
    </source>
</evidence>
<dbReference type="KEGG" id="mflg:ABS361_09145"/>
<gene>
    <name evidence="3" type="ORF">ABS361_09145</name>
</gene>
<dbReference type="RefSeq" id="WP_407051456.1">
    <property type="nucleotide sequence ID" value="NZ_CP158568.1"/>
</dbReference>
<dbReference type="Gene3D" id="3.90.1340.10">
    <property type="entry name" value="Phage tail collar domain"/>
    <property type="match status" value="1"/>
</dbReference>
<dbReference type="EMBL" id="CP158568">
    <property type="protein sequence ID" value="XBY46360.1"/>
    <property type="molecule type" value="Genomic_DNA"/>
</dbReference>
<feature type="domain" description="Phage tail collar" evidence="2">
    <location>
        <begin position="6"/>
        <end position="62"/>
    </location>
</feature>
<dbReference type="SUPFAM" id="SSF88874">
    <property type="entry name" value="Receptor-binding domain of short tail fibre protein gp12"/>
    <property type="match status" value="1"/>
</dbReference>
<proteinExistence type="predicted"/>
<evidence type="ECO:0000256" key="1">
    <source>
        <dbReference type="SAM" id="MobiDB-lite"/>
    </source>
</evidence>
<name>A0AAU7XDY1_9HYPH</name>